<reference evidence="1" key="1">
    <citation type="submission" date="2023-10" db="EMBL/GenBank/DDBJ databases">
        <title>Genome assembly of Pristionchus species.</title>
        <authorList>
            <person name="Yoshida K."/>
            <person name="Sommer R.J."/>
        </authorList>
    </citation>
    <scope>NUCLEOTIDE SEQUENCE</scope>
    <source>
        <strain evidence="1">RS5133</strain>
    </source>
</reference>
<keyword evidence="2" id="KW-1185">Reference proteome</keyword>
<evidence type="ECO:0000313" key="2">
    <source>
        <dbReference type="Proteomes" id="UP001432322"/>
    </source>
</evidence>
<evidence type="ECO:0000313" key="1">
    <source>
        <dbReference type="EMBL" id="GMT17122.1"/>
    </source>
</evidence>
<dbReference type="EMBL" id="BTSY01000003">
    <property type="protein sequence ID" value="GMT17122.1"/>
    <property type="molecule type" value="Genomic_DNA"/>
</dbReference>
<name>A0AAV5VBR6_9BILA</name>
<organism evidence="1 2">
    <name type="scientific">Pristionchus fissidentatus</name>
    <dbReference type="NCBI Taxonomy" id="1538716"/>
    <lineage>
        <taxon>Eukaryota</taxon>
        <taxon>Metazoa</taxon>
        <taxon>Ecdysozoa</taxon>
        <taxon>Nematoda</taxon>
        <taxon>Chromadorea</taxon>
        <taxon>Rhabditida</taxon>
        <taxon>Rhabditina</taxon>
        <taxon>Diplogasteromorpha</taxon>
        <taxon>Diplogasteroidea</taxon>
        <taxon>Neodiplogasteridae</taxon>
        <taxon>Pristionchus</taxon>
    </lineage>
</organism>
<dbReference type="Proteomes" id="UP001432322">
    <property type="component" value="Unassembled WGS sequence"/>
</dbReference>
<sequence>HSNADSWSGSEWNVGMRRNTTVCVKPSEIRKIVHIISPNGRVEVQSVSTNLHVGALFNSESAHVRFLHALTRVRTE</sequence>
<dbReference type="AlphaFoldDB" id="A0AAV5VBR6"/>
<accession>A0AAV5VBR6</accession>
<gene>
    <name evidence="1" type="ORF">PFISCL1PPCAC_8419</name>
</gene>
<protein>
    <submittedName>
        <fullName evidence="1">Uncharacterized protein</fullName>
    </submittedName>
</protein>
<comment type="caution">
    <text evidence="1">The sequence shown here is derived from an EMBL/GenBank/DDBJ whole genome shotgun (WGS) entry which is preliminary data.</text>
</comment>
<feature type="non-terminal residue" evidence="1">
    <location>
        <position position="1"/>
    </location>
</feature>
<proteinExistence type="predicted"/>
<feature type="non-terminal residue" evidence="1">
    <location>
        <position position="76"/>
    </location>
</feature>